<dbReference type="GO" id="GO:0003677">
    <property type="term" value="F:DNA binding"/>
    <property type="evidence" value="ECO:0007669"/>
    <property type="project" value="InterPro"/>
</dbReference>
<dbReference type="RefSeq" id="WP_006284938.1">
    <property type="nucleotide sequence ID" value="NZ_BALG01000042.1"/>
</dbReference>
<dbReference type="InterPro" id="IPR010982">
    <property type="entry name" value="Lambda_DNA-bd_dom_sf"/>
</dbReference>
<protein>
    <submittedName>
        <fullName evidence="2">Predicted transcriptional regulator</fullName>
    </submittedName>
</protein>
<proteinExistence type="predicted"/>
<organism evidence="2 3">
    <name type="scientific">Paenibacillus popilliae ATCC 14706</name>
    <dbReference type="NCBI Taxonomy" id="1212764"/>
    <lineage>
        <taxon>Bacteria</taxon>
        <taxon>Bacillati</taxon>
        <taxon>Bacillota</taxon>
        <taxon>Bacilli</taxon>
        <taxon>Bacillales</taxon>
        <taxon>Paenibacillaceae</taxon>
        <taxon>Paenibacillus</taxon>
    </lineage>
</organism>
<evidence type="ECO:0000313" key="3">
    <source>
        <dbReference type="Proteomes" id="UP000029453"/>
    </source>
</evidence>
<feature type="domain" description="HTH cro/C1-type" evidence="1">
    <location>
        <begin position="30"/>
        <end position="73"/>
    </location>
</feature>
<keyword evidence="3" id="KW-1185">Reference proteome</keyword>
<dbReference type="InterPro" id="IPR001387">
    <property type="entry name" value="Cro/C1-type_HTH"/>
</dbReference>
<evidence type="ECO:0000313" key="2">
    <source>
        <dbReference type="EMBL" id="GAC41607.1"/>
    </source>
</evidence>
<dbReference type="OrthoDB" id="2899891at2"/>
<dbReference type="EMBL" id="BALG01000042">
    <property type="protein sequence ID" value="GAC41607.1"/>
    <property type="molecule type" value="Genomic_DNA"/>
</dbReference>
<dbReference type="Proteomes" id="UP000029453">
    <property type="component" value="Unassembled WGS sequence"/>
</dbReference>
<accession>M9L8P8</accession>
<dbReference type="Gene3D" id="1.10.260.40">
    <property type="entry name" value="lambda repressor-like DNA-binding domains"/>
    <property type="match status" value="1"/>
</dbReference>
<sequence length="75" mass="8572">MVYFSLPRLAKKFDSTYIERLTKEKDPNGKGLHRNGISKLYNGDTNGIQFETLDLLCKSLECTVADLIEYVPDED</sequence>
<reference evidence="2 3" key="1">
    <citation type="submission" date="2012-10" db="EMBL/GenBank/DDBJ databases">
        <title>Draft Genome Sequence of Paenibacillus popilliae ATCC 14706T.</title>
        <authorList>
            <person name="Iiyama K."/>
            <person name="Mori K."/>
            <person name="Mon H."/>
            <person name="Chieda Y."/>
            <person name="Lee J.M."/>
            <person name="Kusakabe T."/>
            <person name="Tashiro K."/>
            <person name="Asano S."/>
            <person name="Yasunaga-Aoki C."/>
            <person name="Shimizu S."/>
        </authorList>
    </citation>
    <scope>NUCLEOTIDE SEQUENCE [LARGE SCALE GENOMIC DNA]</scope>
    <source>
        <strain evidence="2 3">ATCC 14706</strain>
    </source>
</reference>
<comment type="caution">
    <text evidence="2">The sequence shown here is derived from an EMBL/GenBank/DDBJ whole genome shotgun (WGS) entry which is preliminary data.</text>
</comment>
<name>M9L8P8_PAEPP</name>
<dbReference type="SUPFAM" id="SSF47413">
    <property type="entry name" value="lambda repressor-like DNA-binding domains"/>
    <property type="match status" value="1"/>
</dbReference>
<gene>
    <name evidence="2" type="ORF">PPOP_0958</name>
</gene>
<dbReference type="AlphaFoldDB" id="M9L8P8"/>
<dbReference type="Pfam" id="PF13443">
    <property type="entry name" value="HTH_26"/>
    <property type="match status" value="1"/>
</dbReference>
<evidence type="ECO:0000259" key="1">
    <source>
        <dbReference type="Pfam" id="PF13443"/>
    </source>
</evidence>